<evidence type="ECO:0000256" key="5">
    <source>
        <dbReference type="ARBA" id="ARBA00022842"/>
    </source>
</evidence>
<dbReference type="NCBIfam" id="NF008140">
    <property type="entry name" value="PRK10888.1"/>
    <property type="match status" value="1"/>
</dbReference>
<organism evidence="13 14">
    <name type="scientific">Candidatus Erwinia haradaeae</name>
    <dbReference type="NCBI Taxonomy" id="1922217"/>
    <lineage>
        <taxon>Bacteria</taxon>
        <taxon>Pseudomonadati</taxon>
        <taxon>Pseudomonadota</taxon>
        <taxon>Gammaproteobacteria</taxon>
        <taxon>Enterobacterales</taxon>
        <taxon>Erwiniaceae</taxon>
        <taxon>Erwinia</taxon>
    </lineage>
</organism>
<dbReference type="EC" id="2.5.1.90" evidence="8"/>
<evidence type="ECO:0000256" key="7">
    <source>
        <dbReference type="ARBA" id="ARBA00055029"/>
    </source>
</evidence>
<evidence type="ECO:0000256" key="8">
    <source>
        <dbReference type="ARBA" id="ARBA00066511"/>
    </source>
</evidence>
<dbReference type="PROSITE" id="PS00444">
    <property type="entry name" value="POLYPRENYL_SYNTHASE_2"/>
    <property type="match status" value="1"/>
</dbReference>
<dbReference type="InterPro" id="IPR033749">
    <property type="entry name" value="Polyprenyl_synt_CS"/>
</dbReference>
<name>A0A451D3J3_9GAMM</name>
<dbReference type="SFLD" id="SFLDS00005">
    <property type="entry name" value="Isoprenoid_Synthase_Type_I"/>
    <property type="match status" value="1"/>
</dbReference>
<dbReference type="AlphaFoldDB" id="A0A451D3J3"/>
<dbReference type="Proteomes" id="UP000294338">
    <property type="component" value="Chromosome 1"/>
</dbReference>
<evidence type="ECO:0000256" key="1">
    <source>
        <dbReference type="ARBA" id="ARBA00001946"/>
    </source>
</evidence>
<dbReference type="Gene3D" id="1.10.600.10">
    <property type="entry name" value="Farnesyl Diphosphate Synthase"/>
    <property type="match status" value="1"/>
</dbReference>
<keyword evidence="4" id="KW-0479">Metal-binding</keyword>
<dbReference type="InterPro" id="IPR000092">
    <property type="entry name" value="Polyprenyl_synt"/>
</dbReference>
<evidence type="ECO:0000256" key="10">
    <source>
        <dbReference type="ARBA" id="ARBA00079637"/>
    </source>
</evidence>
<dbReference type="Pfam" id="PF00348">
    <property type="entry name" value="polyprenyl_synt"/>
    <property type="match status" value="1"/>
</dbReference>
<evidence type="ECO:0000256" key="6">
    <source>
        <dbReference type="ARBA" id="ARBA00051506"/>
    </source>
</evidence>
<accession>A0A451D3J3</accession>
<dbReference type="SUPFAM" id="SSF48576">
    <property type="entry name" value="Terpenoid synthases"/>
    <property type="match status" value="1"/>
</dbReference>
<dbReference type="RefSeq" id="WP_197094962.1">
    <property type="nucleotide sequence ID" value="NZ_LR217705.1"/>
</dbReference>
<evidence type="ECO:0000256" key="12">
    <source>
        <dbReference type="RuleBase" id="RU004466"/>
    </source>
</evidence>
<evidence type="ECO:0000313" key="14">
    <source>
        <dbReference type="Proteomes" id="UP000294338"/>
    </source>
</evidence>
<evidence type="ECO:0000256" key="4">
    <source>
        <dbReference type="ARBA" id="ARBA00022723"/>
    </source>
</evidence>
<evidence type="ECO:0000256" key="2">
    <source>
        <dbReference type="ARBA" id="ARBA00006706"/>
    </source>
</evidence>
<dbReference type="PANTHER" id="PTHR12001">
    <property type="entry name" value="GERANYLGERANYL PYROPHOSPHATE SYNTHASE"/>
    <property type="match status" value="1"/>
</dbReference>
<gene>
    <name evidence="13" type="primary">ispB</name>
    <name evidence="13" type="ORF">ERCISPPS3390_156</name>
</gene>
<evidence type="ECO:0000256" key="9">
    <source>
        <dbReference type="ARBA" id="ARBA00072473"/>
    </source>
</evidence>
<comment type="function">
    <text evidence="7">Supplies octaprenyl diphosphate, the precursor for the side chain of the isoprenoid quinones ubiquinone and menaquinone.</text>
</comment>
<reference evidence="13 14" key="1">
    <citation type="submission" date="2019-02" db="EMBL/GenBank/DDBJ databases">
        <authorList>
            <person name="Manzano-Marin A."/>
            <person name="Manzano-Marin A."/>
        </authorList>
    </citation>
    <scope>NUCLEOTIDE SEQUENCE [LARGE SCALE GENOMIC DNA]</scope>
    <source>
        <strain evidence="13 14">ErCisplendens/pseudotsugae</strain>
    </source>
</reference>
<dbReference type="GO" id="GO:0008299">
    <property type="term" value="P:isoprenoid biosynthetic process"/>
    <property type="evidence" value="ECO:0007669"/>
    <property type="project" value="InterPro"/>
</dbReference>
<dbReference type="FunFam" id="1.10.600.10:FF:000002">
    <property type="entry name" value="Octaprenyl diphosphate synthase"/>
    <property type="match status" value="1"/>
</dbReference>
<dbReference type="GO" id="GO:0106350">
    <property type="term" value="F:all-trans-octaprenyl-diphosphate synthase activity"/>
    <property type="evidence" value="ECO:0007669"/>
    <property type="project" value="UniProtKB-EC"/>
</dbReference>
<dbReference type="EMBL" id="LR217705">
    <property type="protein sequence ID" value="VFP80237.1"/>
    <property type="molecule type" value="Genomic_DNA"/>
</dbReference>
<evidence type="ECO:0000313" key="13">
    <source>
        <dbReference type="EMBL" id="VFP80237.1"/>
    </source>
</evidence>
<proteinExistence type="inferred from homology"/>
<keyword evidence="5" id="KW-0460">Magnesium</keyword>
<evidence type="ECO:0000256" key="11">
    <source>
        <dbReference type="ARBA" id="ARBA00083124"/>
    </source>
</evidence>
<comment type="catalytic activity">
    <reaction evidence="6">
        <text>5 isopentenyl diphosphate + (2E,6E)-farnesyl diphosphate = all-trans-octaprenyl diphosphate + 5 diphosphate</text>
        <dbReference type="Rhea" id="RHEA:27798"/>
        <dbReference type="ChEBI" id="CHEBI:33019"/>
        <dbReference type="ChEBI" id="CHEBI:57711"/>
        <dbReference type="ChEBI" id="CHEBI:128769"/>
        <dbReference type="ChEBI" id="CHEBI:175763"/>
        <dbReference type="EC" id="2.5.1.90"/>
    </reaction>
</comment>
<dbReference type="InterPro" id="IPR008949">
    <property type="entry name" value="Isoprenoid_synthase_dom_sf"/>
</dbReference>
<dbReference type="CDD" id="cd00685">
    <property type="entry name" value="Trans_IPPS_HT"/>
    <property type="match status" value="1"/>
</dbReference>
<comment type="similarity">
    <text evidence="2 12">Belongs to the FPP/GGPP synthase family.</text>
</comment>
<protein>
    <recommendedName>
        <fullName evidence="9">Octaprenyl diphosphate synthase</fullName>
        <ecNumber evidence="8">2.5.1.90</ecNumber>
    </recommendedName>
    <alternativeName>
        <fullName evidence="11">All-trans-octaprenyl-diphosphate synthase</fullName>
    </alternativeName>
    <alternativeName>
        <fullName evidence="10">Octaprenyl pyrophosphate synthase</fullName>
    </alternativeName>
</protein>
<dbReference type="PROSITE" id="PS00723">
    <property type="entry name" value="POLYPRENYL_SYNTHASE_1"/>
    <property type="match status" value="1"/>
</dbReference>
<keyword evidence="3 12" id="KW-0808">Transferase</keyword>
<sequence length="324" mass="35665">MNLEEINVLIKHDMEDVNTAISKQLASNIPLINQLSCYIISSGGKRIRPIITLLAARAIHSYSGKQHITMAALIEFIHTATLLHDDVVDQSEARRGQPTANIAFGNAASVLVGDFIYTRAFQMMTNLGSLKILRIISEAVNVISEGEVLQLLNCNNPDLTEEKYMHIIYAKTARLFEAAAQTSAILAGSSLAQEQALQAYGRYLGTAFQLIDDILDYSSNNKTLGKNTGSDLKEGKLTLPLLHAMHHGTLEQANLIRSVISKGNGRHFFDIIRSTIKECGSLECTKKTAQKEADKAITALEILPESPWRNALEALVHISMKRIN</sequence>
<dbReference type="GO" id="GO:0046872">
    <property type="term" value="F:metal ion binding"/>
    <property type="evidence" value="ECO:0007669"/>
    <property type="project" value="UniProtKB-KW"/>
</dbReference>
<dbReference type="PANTHER" id="PTHR12001:SF69">
    <property type="entry name" value="ALL TRANS-POLYPRENYL-DIPHOSPHATE SYNTHASE PDSS1"/>
    <property type="match status" value="1"/>
</dbReference>
<evidence type="ECO:0000256" key="3">
    <source>
        <dbReference type="ARBA" id="ARBA00022679"/>
    </source>
</evidence>
<comment type="cofactor">
    <cofactor evidence="1">
        <name>Mg(2+)</name>
        <dbReference type="ChEBI" id="CHEBI:18420"/>
    </cofactor>
</comment>